<gene>
    <name evidence="2" type="ORF">HD597_010975</name>
</gene>
<evidence type="ECO:0000256" key="1">
    <source>
        <dbReference type="SAM" id="Phobius"/>
    </source>
</evidence>
<keyword evidence="1" id="KW-1133">Transmembrane helix</keyword>
<proteinExistence type="predicted"/>
<sequence>MTDKTVDDVVSRLAAPPVTSVGEGARDLMHHIMAVSPAPEPARPRGRRSLRVAIPAGALLAAGAVAATTWLLPASPAAALDIKEEGGYYVIEINDLFANPAVYERQLRDAGLDVRLRVIPATAAFERQVFPTSPDDRYLTEIQGIYPPGPCDRVDGCATGVKIPKNFAGTADIAVSRRARPGEKYQSITTFSAKGEPMHCVPYLNKTVSEVLPLLKERGVRVNEYSDAAVVGNDDGSDLRSSVPGTWHVMDGYLTEPGMATLSVSETPMPEEDVIRRDQKTLRVDGCSIA</sequence>
<dbReference type="Proteomes" id="UP001139648">
    <property type="component" value="Unassembled WGS sequence"/>
</dbReference>
<comment type="caution">
    <text evidence="2">The sequence shown here is derived from an EMBL/GenBank/DDBJ whole genome shotgun (WGS) entry which is preliminary data.</text>
</comment>
<dbReference type="AlphaFoldDB" id="A0A9X2K8R2"/>
<organism evidence="2 3">
    <name type="scientific">Nonomuraea thailandensis</name>
    <dbReference type="NCBI Taxonomy" id="1188745"/>
    <lineage>
        <taxon>Bacteria</taxon>
        <taxon>Bacillati</taxon>
        <taxon>Actinomycetota</taxon>
        <taxon>Actinomycetes</taxon>
        <taxon>Streptosporangiales</taxon>
        <taxon>Streptosporangiaceae</taxon>
        <taxon>Nonomuraea</taxon>
    </lineage>
</organism>
<feature type="transmembrane region" description="Helical" evidence="1">
    <location>
        <begin position="52"/>
        <end position="72"/>
    </location>
</feature>
<name>A0A9X2K8R2_9ACTN</name>
<protein>
    <submittedName>
        <fullName evidence="2">Uncharacterized protein</fullName>
    </submittedName>
</protein>
<keyword evidence="1" id="KW-0812">Transmembrane</keyword>
<reference evidence="2" key="1">
    <citation type="submission" date="2022-06" db="EMBL/GenBank/DDBJ databases">
        <title>Sequencing the genomes of 1000 actinobacteria strains.</title>
        <authorList>
            <person name="Klenk H.-P."/>
        </authorList>
    </citation>
    <scope>NUCLEOTIDE SEQUENCE</scope>
    <source>
        <strain evidence="2">DSM 46694</strain>
    </source>
</reference>
<dbReference type="EMBL" id="JAMZEB010000002">
    <property type="protein sequence ID" value="MCP2363955.1"/>
    <property type="molecule type" value="Genomic_DNA"/>
</dbReference>
<keyword evidence="3" id="KW-1185">Reference proteome</keyword>
<accession>A0A9X2K8R2</accession>
<evidence type="ECO:0000313" key="2">
    <source>
        <dbReference type="EMBL" id="MCP2363955.1"/>
    </source>
</evidence>
<dbReference type="RefSeq" id="WP_253755963.1">
    <property type="nucleotide sequence ID" value="NZ_BAABKA010000082.1"/>
</dbReference>
<evidence type="ECO:0000313" key="3">
    <source>
        <dbReference type="Proteomes" id="UP001139648"/>
    </source>
</evidence>
<keyword evidence="1" id="KW-0472">Membrane</keyword>